<accession>T1KQX8</accession>
<reference evidence="2" key="1">
    <citation type="submission" date="2011-08" db="EMBL/GenBank/DDBJ databases">
        <authorList>
            <person name="Rombauts S."/>
        </authorList>
    </citation>
    <scope>NUCLEOTIDE SEQUENCE</scope>
    <source>
        <strain evidence="2">London</strain>
    </source>
</reference>
<dbReference type="OMA" id="PPYRTAC"/>
<gene>
    <name evidence="1" type="primary">107366554</name>
</gene>
<protein>
    <submittedName>
        <fullName evidence="1">Uncharacterized protein</fullName>
    </submittedName>
</protein>
<evidence type="ECO:0000313" key="2">
    <source>
        <dbReference type="Proteomes" id="UP000015104"/>
    </source>
</evidence>
<evidence type="ECO:0000313" key="1">
    <source>
        <dbReference type="EnsemblMetazoa" id="tetur18g01530.1"/>
    </source>
</evidence>
<dbReference type="HOGENOM" id="CLU_776906_0_0_1"/>
<name>T1KQX8_TETUR</name>
<proteinExistence type="predicted"/>
<reference evidence="1" key="2">
    <citation type="submission" date="2015-06" db="UniProtKB">
        <authorList>
            <consortium name="EnsemblMetazoa"/>
        </authorList>
    </citation>
    <scope>IDENTIFICATION</scope>
</reference>
<dbReference type="EnsemblMetazoa" id="tetur18g01530.1">
    <property type="protein sequence ID" value="tetur18g01530.1"/>
    <property type="gene ID" value="tetur18g01530"/>
</dbReference>
<sequence length="502" mass="57302">MVPDYIKDNWQTLLSYAFASIGLVWQVSSISKVYFNYETQVDISIGVSTKIAMPGLTVCLEIDQLSFGNATRQDIEIAAQFLSQSSVSSLNYLTKYEYSYLPINLLANFASPDIKLYCNVPATELPRLNTSLDWTCGNIVPTKITIHYMLITGTIARCVTYFYQDSAGGEFDVFTNSAKDFYVLKIDTFEPKVISIYVHNPSQINQISDADTITFSTGELNEIVLLTSKFVTLLLPPPYRTACRSYDEFEFGRLGCIFDCFVKETNKRCPVWSILSPANVSVALPFMRKVSESNGTSDCHVKEKNFCFSVCSQPECKGVYYTTTNVYLSERRSLANSNSTLVYVRRPSGVEFGYKYKARLAPIEFFCYLASCLSLWYGISFINFYRFLTGWLRNNLISFNFISQQTQVQSPSQLAAISNKPSSINNMKIQYLHPYQPNQNRYFNKNPIHYHQPSWLAEHSNIRPKAPQISTLRNKWSPLSPQRAVYDKKKFNLSSVQIYSAW</sequence>
<dbReference type="OrthoDB" id="6412745at2759"/>
<keyword evidence="2" id="KW-1185">Reference proteome</keyword>
<dbReference type="AlphaFoldDB" id="T1KQX8"/>
<dbReference type="EMBL" id="CAEY01000382">
    <property type="status" value="NOT_ANNOTATED_CDS"/>
    <property type="molecule type" value="Genomic_DNA"/>
</dbReference>
<dbReference type="KEGG" id="tut:107366554"/>
<dbReference type="Proteomes" id="UP000015104">
    <property type="component" value="Unassembled WGS sequence"/>
</dbReference>
<organism evidence="1 2">
    <name type="scientific">Tetranychus urticae</name>
    <name type="common">Two-spotted spider mite</name>
    <dbReference type="NCBI Taxonomy" id="32264"/>
    <lineage>
        <taxon>Eukaryota</taxon>
        <taxon>Metazoa</taxon>
        <taxon>Ecdysozoa</taxon>
        <taxon>Arthropoda</taxon>
        <taxon>Chelicerata</taxon>
        <taxon>Arachnida</taxon>
        <taxon>Acari</taxon>
        <taxon>Acariformes</taxon>
        <taxon>Trombidiformes</taxon>
        <taxon>Prostigmata</taxon>
        <taxon>Eleutherengona</taxon>
        <taxon>Raphignathae</taxon>
        <taxon>Tetranychoidea</taxon>
        <taxon>Tetranychidae</taxon>
        <taxon>Tetranychus</taxon>
    </lineage>
</organism>